<dbReference type="SUPFAM" id="SSF53474">
    <property type="entry name" value="alpha/beta-Hydrolases"/>
    <property type="match status" value="1"/>
</dbReference>
<dbReference type="AlphaFoldDB" id="A0AAV7WZB8"/>
<evidence type="ECO:0000256" key="1">
    <source>
        <dbReference type="ARBA" id="ARBA00006538"/>
    </source>
</evidence>
<evidence type="ECO:0000256" key="3">
    <source>
        <dbReference type="PIRSR" id="PIRSR016521-1"/>
    </source>
</evidence>
<dbReference type="InterPro" id="IPR042490">
    <property type="entry name" value="Thio_Ohase/BAAT_N"/>
</dbReference>
<dbReference type="Pfam" id="PF08840">
    <property type="entry name" value="BAAT_C"/>
    <property type="match status" value="1"/>
</dbReference>
<dbReference type="PIRSF" id="PIRSF016521">
    <property type="entry name" value="Acyl-CoA_hydro"/>
    <property type="match status" value="1"/>
</dbReference>
<dbReference type="GO" id="GO:0006637">
    <property type="term" value="P:acyl-CoA metabolic process"/>
    <property type="evidence" value="ECO:0007669"/>
    <property type="project" value="InterPro"/>
</dbReference>
<comment type="caution">
    <text evidence="6">The sequence shown here is derived from an EMBL/GenBank/DDBJ whole genome shotgun (WGS) entry which is preliminary data.</text>
</comment>
<keyword evidence="2" id="KW-0443">Lipid metabolism</keyword>
<dbReference type="GO" id="GO:0006631">
    <property type="term" value="P:fatty acid metabolic process"/>
    <property type="evidence" value="ECO:0007669"/>
    <property type="project" value="UniProtKB-KW"/>
</dbReference>
<feature type="active site" description="Charge relay system" evidence="3">
    <location>
        <position position="234"/>
    </location>
</feature>
<dbReference type="InterPro" id="IPR016662">
    <property type="entry name" value="Acyl-CoA_thioEstase_long-chain"/>
</dbReference>
<sequence length="420" mass="46298">MVYLSVTPRVSLTDEPVKIRVSDVEPNRLVTIRASLIDEKGFLFHSRAFYRADASGEIDLERAEATGGSFQGRLPMGLFWALRPEKPFLRLAKRDAFGSPFKITLDVFDSLQLVSNPDITPVASQTVERWYVAPGVQRTLIREGRVRGALFLPPGDGPFPGVIDLFGGTGGLTEFRSSLLASRGFAALTVAYFAYDDLPSFMGELDLEYFEEAVKILLRHPKVLGPKVGVISVCKGAEIGLSMAAYLKEVTATVSINGANTITGNSLRYKDIYIPGSPYSAERLRMTESGAMTFSNMIGDFQENEKSLIPVERVQGHILFVVGGKDANFNSKRFANEMLARMRKHKNMRGQLLLYPDAGHLIEPPGSPFCPMSLNPFFPLPLAWGGELAAHGMAQDHAWQEVQRFLRTHLEAANAAVSKL</sequence>
<feature type="domain" description="BAAT/Acyl-CoA thioester hydrolase C-terminal" evidence="5">
    <location>
        <begin position="206"/>
        <end position="411"/>
    </location>
</feature>
<dbReference type="EMBL" id="JANPWB010000001">
    <property type="protein sequence ID" value="KAJ1218086.1"/>
    <property type="molecule type" value="Genomic_DNA"/>
</dbReference>
<evidence type="ECO:0008006" key="8">
    <source>
        <dbReference type="Google" id="ProtNLM"/>
    </source>
</evidence>
<dbReference type="Gene3D" id="2.60.40.2240">
    <property type="entry name" value="Acyl-CoA thioester hydrolase/BAAT N-terminal domain"/>
    <property type="match status" value="1"/>
</dbReference>
<feature type="active site" description="Charge relay system" evidence="3">
    <location>
        <position position="360"/>
    </location>
</feature>
<dbReference type="InterPro" id="IPR006862">
    <property type="entry name" value="Thio_Ohase/aa_AcTrfase"/>
</dbReference>
<dbReference type="PANTHER" id="PTHR10824">
    <property type="entry name" value="ACYL-COENZYME A THIOESTERASE-RELATED"/>
    <property type="match status" value="1"/>
</dbReference>
<reference evidence="6" key="1">
    <citation type="journal article" date="2022" name="bioRxiv">
        <title>Sequencing and chromosome-scale assembly of the giantPleurodeles waltlgenome.</title>
        <authorList>
            <person name="Brown T."/>
            <person name="Elewa A."/>
            <person name="Iarovenko S."/>
            <person name="Subramanian E."/>
            <person name="Araus A.J."/>
            <person name="Petzold A."/>
            <person name="Susuki M."/>
            <person name="Suzuki K.-i.T."/>
            <person name="Hayashi T."/>
            <person name="Toyoda A."/>
            <person name="Oliveira C."/>
            <person name="Osipova E."/>
            <person name="Leigh N.D."/>
            <person name="Simon A."/>
            <person name="Yun M.H."/>
        </authorList>
    </citation>
    <scope>NUCLEOTIDE SEQUENCE</scope>
    <source>
        <strain evidence="6">20211129_DDA</strain>
        <tissue evidence="6">Liver</tissue>
    </source>
</reference>
<dbReference type="Pfam" id="PF04775">
    <property type="entry name" value="Bile_Hydr_Trans"/>
    <property type="match status" value="1"/>
</dbReference>
<dbReference type="GO" id="GO:0047617">
    <property type="term" value="F:fatty acyl-CoA hydrolase activity"/>
    <property type="evidence" value="ECO:0007669"/>
    <property type="project" value="TreeGrafter"/>
</dbReference>
<evidence type="ECO:0000313" key="6">
    <source>
        <dbReference type="EMBL" id="KAJ1218086.1"/>
    </source>
</evidence>
<dbReference type="Proteomes" id="UP001066276">
    <property type="component" value="Chromosome 1_1"/>
</dbReference>
<proteinExistence type="inferred from homology"/>
<feature type="active site" description="Charge relay system" evidence="3">
    <location>
        <position position="326"/>
    </location>
</feature>
<dbReference type="InterPro" id="IPR029058">
    <property type="entry name" value="AB_hydrolase_fold"/>
</dbReference>
<evidence type="ECO:0000256" key="2">
    <source>
        <dbReference type="ARBA" id="ARBA00022832"/>
    </source>
</evidence>
<dbReference type="InterPro" id="IPR014940">
    <property type="entry name" value="BAAT_C"/>
</dbReference>
<protein>
    <recommendedName>
        <fullName evidence="8">Bile acid-CoA:amino acid N-acyltransferase</fullName>
    </recommendedName>
</protein>
<name>A0AAV7WZB8_PLEWA</name>
<gene>
    <name evidence="6" type="ORF">NDU88_005672</name>
</gene>
<keyword evidence="2" id="KW-0276">Fatty acid metabolism</keyword>
<accession>A0AAV7WZB8</accession>
<keyword evidence="7" id="KW-1185">Reference proteome</keyword>
<organism evidence="6 7">
    <name type="scientific">Pleurodeles waltl</name>
    <name type="common">Iberian ribbed newt</name>
    <dbReference type="NCBI Taxonomy" id="8319"/>
    <lineage>
        <taxon>Eukaryota</taxon>
        <taxon>Metazoa</taxon>
        <taxon>Chordata</taxon>
        <taxon>Craniata</taxon>
        <taxon>Vertebrata</taxon>
        <taxon>Euteleostomi</taxon>
        <taxon>Amphibia</taxon>
        <taxon>Batrachia</taxon>
        <taxon>Caudata</taxon>
        <taxon>Salamandroidea</taxon>
        <taxon>Salamandridae</taxon>
        <taxon>Pleurodelinae</taxon>
        <taxon>Pleurodeles</taxon>
    </lineage>
</organism>
<evidence type="ECO:0000259" key="5">
    <source>
        <dbReference type="Pfam" id="PF08840"/>
    </source>
</evidence>
<evidence type="ECO:0000259" key="4">
    <source>
        <dbReference type="Pfam" id="PF04775"/>
    </source>
</evidence>
<dbReference type="FunFam" id="3.40.50.1820:FF:000024">
    <property type="entry name" value="acyl-coenzyme A thioesterase 4"/>
    <property type="match status" value="1"/>
</dbReference>
<dbReference type="Gene3D" id="3.40.50.1820">
    <property type="entry name" value="alpha/beta hydrolase"/>
    <property type="match status" value="1"/>
</dbReference>
<comment type="similarity">
    <text evidence="1">Belongs to the C/M/P thioester hydrolase family.</text>
</comment>
<feature type="domain" description="Acyl-CoA thioester hydrolase/bile acid-CoA amino acid N-acetyltransferase" evidence="4">
    <location>
        <begin position="14"/>
        <end position="143"/>
    </location>
</feature>
<dbReference type="PANTHER" id="PTHR10824:SF18">
    <property type="entry name" value="BILE ACID-COA:AMINO ACID N-ACYLTRANSFERASE"/>
    <property type="match status" value="1"/>
</dbReference>
<dbReference type="FunFam" id="2.60.40.2240:FF:000001">
    <property type="entry name" value="acyl-coenzyme A thioesterase 4"/>
    <property type="match status" value="1"/>
</dbReference>
<evidence type="ECO:0000313" key="7">
    <source>
        <dbReference type="Proteomes" id="UP001066276"/>
    </source>
</evidence>